<dbReference type="EMBL" id="CAKMMF010000003">
    <property type="protein sequence ID" value="CAH1195474.1"/>
    <property type="molecule type" value="Genomic_DNA"/>
</dbReference>
<name>A0ABM9BWT8_9BACL</name>
<dbReference type="InterPro" id="IPR036291">
    <property type="entry name" value="NAD(P)-bd_dom_sf"/>
</dbReference>
<evidence type="ECO:0008006" key="3">
    <source>
        <dbReference type="Google" id="ProtNLM"/>
    </source>
</evidence>
<dbReference type="Pfam" id="PF00106">
    <property type="entry name" value="adh_short"/>
    <property type="match status" value="1"/>
</dbReference>
<gene>
    <name evidence="1" type="ORF">PAECIP111893_00700</name>
</gene>
<dbReference type="Gene3D" id="3.40.50.720">
    <property type="entry name" value="NAD(P)-binding Rossmann-like Domain"/>
    <property type="match status" value="1"/>
</dbReference>
<reference evidence="1" key="1">
    <citation type="submission" date="2022-01" db="EMBL/GenBank/DDBJ databases">
        <authorList>
            <person name="Criscuolo A."/>
        </authorList>
    </citation>
    <scope>NUCLEOTIDE SEQUENCE</scope>
    <source>
        <strain evidence="1">CIP111893</strain>
    </source>
</reference>
<proteinExistence type="predicted"/>
<accession>A0ABM9BWT8</accession>
<sequence length="250" mass="27374">MNGGAYMIRTAFLLHADSHSGLAIGNYLLQRGMTLTAQFSTPEQAQSYIAELPVDWRDRCMPMIGQAGTMEEIDSQVNAASAEMQGLDLYIHGNEWVDEGVMLDNNPAQFAVQLDKRLRELFLYSRAAGNVMARKRQGQIIIPMLSDTLHNAGFPASPVYNQGAIAFVKSLAKEVAPFRVGVNAFQFGYYRAPGTVGSARDNRKLFDMYALKPPIPDLMEAAKGLGLLLDYGSGMSGQTVNWGYGIPSIL</sequence>
<dbReference type="InterPro" id="IPR002347">
    <property type="entry name" value="SDR_fam"/>
</dbReference>
<evidence type="ECO:0000313" key="2">
    <source>
        <dbReference type="Proteomes" id="UP000838686"/>
    </source>
</evidence>
<dbReference type="Proteomes" id="UP000838686">
    <property type="component" value="Unassembled WGS sequence"/>
</dbReference>
<keyword evidence="2" id="KW-1185">Reference proteome</keyword>
<comment type="caution">
    <text evidence="1">The sequence shown here is derived from an EMBL/GenBank/DDBJ whole genome shotgun (WGS) entry which is preliminary data.</text>
</comment>
<evidence type="ECO:0000313" key="1">
    <source>
        <dbReference type="EMBL" id="CAH1195474.1"/>
    </source>
</evidence>
<protein>
    <recommendedName>
        <fullName evidence="3">SDR family oxidoreductase</fullName>
    </recommendedName>
</protein>
<organism evidence="1 2">
    <name type="scientific">Paenibacillus plantiphilus</name>
    <dbReference type="NCBI Taxonomy" id="2905650"/>
    <lineage>
        <taxon>Bacteria</taxon>
        <taxon>Bacillati</taxon>
        <taxon>Bacillota</taxon>
        <taxon>Bacilli</taxon>
        <taxon>Bacillales</taxon>
        <taxon>Paenibacillaceae</taxon>
        <taxon>Paenibacillus</taxon>
    </lineage>
</organism>
<dbReference type="SUPFAM" id="SSF51735">
    <property type="entry name" value="NAD(P)-binding Rossmann-fold domains"/>
    <property type="match status" value="1"/>
</dbReference>